<dbReference type="EMBL" id="CAJNOJ010000124">
    <property type="protein sequence ID" value="CAF1158849.1"/>
    <property type="molecule type" value="Genomic_DNA"/>
</dbReference>
<gene>
    <name evidence="3" type="ORF">EDS130_LOCUS23027</name>
</gene>
<feature type="region of interest" description="Disordered" evidence="1">
    <location>
        <begin position="114"/>
        <end position="134"/>
    </location>
</feature>
<proteinExistence type="predicted"/>
<evidence type="ECO:0000256" key="1">
    <source>
        <dbReference type="SAM" id="MobiDB-lite"/>
    </source>
</evidence>
<feature type="transmembrane region" description="Helical" evidence="2">
    <location>
        <begin position="25"/>
        <end position="44"/>
    </location>
</feature>
<dbReference type="OrthoDB" id="10024398at2759"/>
<feature type="transmembrane region" description="Helical" evidence="2">
    <location>
        <begin position="143"/>
        <end position="172"/>
    </location>
</feature>
<keyword evidence="2" id="KW-0472">Membrane</keyword>
<keyword evidence="2" id="KW-1133">Transmembrane helix</keyword>
<accession>A0A814TE18</accession>
<dbReference type="Proteomes" id="UP000663852">
    <property type="component" value="Unassembled WGS sequence"/>
</dbReference>
<dbReference type="AlphaFoldDB" id="A0A814TE18"/>
<reference evidence="3" key="1">
    <citation type="submission" date="2021-02" db="EMBL/GenBank/DDBJ databases">
        <authorList>
            <person name="Nowell W R."/>
        </authorList>
    </citation>
    <scope>NUCLEOTIDE SEQUENCE</scope>
</reference>
<name>A0A814TE18_ADIRI</name>
<organism evidence="3 4">
    <name type="scientific">Adineta ricciae</name>
    <name type="common">Rotifer</name>
    <dbReference type="NCBI Taxonomy" id="249248"/>
    <lineage>
        <taxon>Eukaryota</taxon>
        <taxon>Metazoa</taxon>
        <taxon>Spiralia</taxon>
        <taxon>Gnathifera</taxon>
        <taxon>Rotifera</taxon>
        <taxon>Eurotatoria</taxon>
        <taxon>Bdelloidea</taxon>
        <taxon>Adinetida</taxon>
        <taxon>Adinetidae</taxon>
        <taxon>Adineta</taxon>
    </lineage>
</organism>
<comment type="caution">
    <text evidence="3">The sequence shown here is derived from an EMBL/GenBank/DDBJ whole genome shotgun (WGS) entry which is preliminary data.</text>
</comment>
<evidence type="ECO:0000313" key="4">
    <source>
        <dbReference type="Proteomes" id="UP000663852"/>
    </source>
</evidence>
<evidence type="ECO:0000256" key="2">
    <source>
        <dbReference type="SAM" id="Phobius"/>
    </source>
</evidence>
<sequence>MKNRLWTVFSIRTYYRTKTKSITHLALHGIMHFFQSAAVLNLCVTKRERERKEPTNKINALTLSTRSNMKAANPYDANGYQTEIVSGSFDDLQQPSQVRAEPIRTIAYDQEYQYEEDDTDRKYRTPPPKNSPKKFFTKSPKDFVTRLCLIGFAIGLIIGIIILIAIVVPVAVTHCALGTVASTPNWIGKFQMDSSCDRSSCCCFTNQIILSQVANNQLQLSGNVNGVCNNVPSTVTLTQSMPSGFQTYLIWAGQTIRVQLGLDNSYIALVNVGTGSCSATGLRTSYNSVSTMSMNAYLIMFILTITIGNCMT</sequence>
<keyword evidence="2" id="KW-0812">Transmembrane</keyword>
<protein>
    <submittedName>
        <fullName evidence="3">Uncharacterized protein</fullName>
    </submittedName>
</protein>
<feature type="transmembrane region" description="Helical" evidence="2">
    <location>
        <begin position="294"/>
        <end position="311"/>
    </location>
</feature>
<evidence type="ECO:0000313" key="3">
    <source>
        <dbReference type="EMBL" id="CAF1158849.1"/>
    </source>
</evidence>